<gene>
    <name evidence="1" type="ORF">DPEC_G00113260</name>
</gene>
<reference evidence="1" key="1">
    <citation type="submission" date="2021-05" db="EMBL/GenBank/DDBJ databases">
        <authorList>
            <person name="Pan Q."/>
            <person name="Jouanno E."/>
            <person name="Zahm M."/>
            <person name="Klopp C."/>
            <person name="Cabau C."/>
            <person name="Louis A."/>
            <person name="Berthelot C."/>
            <person name="Parey E."/>
            <person name="Roest Crollius H."/>
            <person name="Montfort J."/>
            <person name="Robinson-Rechavi M."/>
            <person name="Bouchez O."/>
            <person name="Lampietro C."/>
            <person name="Lopez Roques C."/>
            <person name="Donnadieu C."/>
            <person name="Postlethwait J."/>
            <person name="Bobe J."/>
            <person name="Dillon D."/>
            <person name="Chandos A."/>
            <person name="von Hippel F."/>
            <person name="Guiguen Y."/>
        </authorList>
    </citation>
    <scope>NUCLEOTIDE SEQUENCE</scope>
    <source>
        <strain evidence="1">YG-Jan2019</strain>
    </source>
</reference>
<dbReference type="EMBL" id="CM055736">
    <property type="protein sequence ID" value="KAJ8007022.1"/>
    <property type="molecule type" value="Genomic_DNA"/>
</dbReference>
<evidence type="ECO:0000313" key="1">
    <source>
        <dbReference type="EMBL" id="KAJ8007022.1"/>
    </source>
</evidence>
<organism evidence="1 2">
    <name type="scientific">Dallia pectoralis</name>
    <name type="common">Alaska blackfish</name>
    <dbReference type="NCBI Taxonomy" id="75939"/>
    <lineage>
        <taxon>Eukaryota</taxon>
        <taxon>Metazoa</taxon>
        <taxon>Chordata</taxon>
        <taxon>Craniata</taxon>
        <taxon>Vertebrata</taxon>
        <taxon>Euteleostomi</taxon>
        <taxon>Actinopterygii</taxon>
        <taxon>Neopterygii</taxon>
        <taxon>Teleostei</taxon>
        <taxon>Protacanthopterygii</taxon>
        <taxon>Esociformes</taxon>
        <taxon>Umbridae</taxon>
        <taxon>Dallia</taxon>
    </lineage>
</organism>
<sequence length="453" mass="50868">MQRTGNCKDPLIPISCLRLLAPPLQLMSAAMWQVVQNGLVRHYGMLVEFVSSVTEMVPELLSFRQRAQLILGLRARLVLELCRVDHPVKPETIQPHLDRIKASMITPKDQFVTDAQVEESGGNFLDLIQNLLKDPDVKDHFFQEVFPVQFGQKYDTALEILLWEFLSRLEELLPVPDFAQMASWLGEAPSLLDECLQSATRPEEMKALIDHQRDLGHIYIKDSCSLPMDDIILSTLSLPPDTKLVLAADIQTAPGHLPESTLISDSQNKEEMIEIPIAQCSLETNERRISERQRNRQRKRERIESDEVVVEEALFLSASCEPGDACTGDLSLSDVSPHVLAASEKGGESSLWQQGEWSTVNERGGHALPRKRKMSDSLDVPRKRQTDSPLFQDSPGHIESSSESPLISIWGEYTESQGAAYPVTTDTKVPCQDWVVLLSSEYICSATRCSPRR</sequence>
<comment type="caution">
    <text evidence="1">The sequence shown here is derived from an EMBL/GenBank/DDBJ whole genome shotgun (WGS) entry which is preliminary data.</text>
</comment>
<evidence type="ECO:0000313" key="2">
    <source>
        <dbReference type="Proteomes" id="UP001157502"/>
    </source>
</evidence>
<protein>
    <submittedName>
        <fullName evidence="1">Uncharacterized protein</fullName>
    </submittedName>
</protein>
<proteinExistence type="predicted"/>
<dbReference type="Proteomes" id="UP001157502">
    <property type="component" value="Chromosome 9"/>
</dbReference>
<keyword evidence="2" id="KW-1185">Reference proteome</keyword>
<name>A0ACC2GTR4_DALPE</name>
<accession>A0ACC2GTR4</accession>